<dbReference type="EMBL" id="SJPL01000001">
    <property type="protein sequence ID" value="TWT70857.1"/>
    <property type="molecule type" value="Genomic_DNA"/>
</dbReference>
<evidence type="ECO:0000256" key="3">
    <source>
        <dbReference type="ARBA" id="ARBA00022692"/>
    </source>
</evidence>
<evidence type="ECO:0000256" key="4">
    <source>
        <dbReference type="ARBA" id="ARBA00022729"/>
    </source>
</evidence>
<protein>
    <submittedName>
        <fullName evidence="11">Heparinase II/III-like protein</fullName>
    </submittedName>
</protein>
<gene>
    <name evidence="11" type="ORF">Pan14r_31650</name>
</gene>
<dbReference type="InterPro" id="IPR052447">
    <property type="entry name" value="Dermatan-Sulfate_Isomerase"/>
</dbReference>
<organism evidence="11 12">
    <name type="scientific">Crateriforma conspicua</name>
    <dbReference type="NCBI Taxonomy" id="2527996"/>
    <lineage>
        <taxon>Bacteria</taxon>
        <taxon>Pseudomonadati</taxon>
        <taxon>Planctomycetota</taxon>
        <taxon>Planctomycetia</taxon>
        <taxon>Planctomycetales</taxon>
        <taxon>Planctomycetaceae</taxon>
        <taxon>Crateriforma</taxon>
    </lineage>
</organism>
<reference evidence="11 12" key="1">
    <citation type="submission" date="2019-02" db="EMBL/GenBank/DDBJ databases">
        <title>Deep-cultivation of Planctomycetes and their phenomic and genomic characterization uncovers novel biology.</title>
        <authorList>
            <person name="Wiegand S."/>
            <person name="Jogler M."/>
            <person name="Boedeker C."/>
            <person name="Pinto D."/>
            <person name="Vollmers J."/>
            <person name="Rivas-Marin E."/>
            <person name="Kohn T."/>
            <person name="Peeters S.H."/>
            <person name="Heuer A."/>
            <person name="Rast P."/>
            <person name="Oberbeckmann S."/>
            <person name="Bunk B."/>
            <person name="Jeske O."/>
            <person name="Meyerdierks A."/>
            <person name="Storesund J.E."/>
            <person name="Kallscheuer N."/>
            <person name="Luecker S."/>
            <person name="Lage O.M."/>
            <person name="Pohl T."/>
            <person name="Merkel B.J."/>
            <person name="Hornburger P."/>
            <person name="Mueller R.-W."/>
            <person name="Bruemmer F."/>
            <person name="Labrenz M."/>
            <person name="Spormann A.M."/>
            <person name="Op Den Camp H."/>
            <person name="Overmann J."/>
            <person name="Amann R."/>
            <person name="Jetten M.S.M."/>
            <person name="Mascher T."/>
            <person name="Medema M.H."/>
            <person name="Devos D.P."/>
            <person name="Kaster A.-K."/>
            <person name="Ovreas L."/>
            <person name="Rohde M."/>
            <person name="Galperin M.Y."/>
            <person name="Jogler C."/>
        </authorList>
    </citation>
    <scope>NUCLEOTIDE SEQUENCE [LARGE SCALE GENOMIC DNA]</scope>
    <source>
        <strain evidence="11 12">Pan14r</strain>
    </source>
</reference>
<evidence type="ECO:0000259" key="10">
    <source>
        <dbReference type="Pfam" id="PF16332"/>
    </source>
</evidence>
<sequence length="863" mass="98587">MRQCDTAAITPSMRVKANLQRSRTVRWWQRQSMMIWCPARLPTPKASMSLRPLPSLAIALLVSISFDVLLFDTSNCGATERPLDQSPATESDWGYRPDHDTAVSLNPPSFHWRPQTEINRWQLQCSIDPNFPVADTYQADDLDLSVHTPSSTFSPGTYFWRYRGIDASDRKTNWSQARRFTVKSGLPEMPMPSRGDLLDRIPDEHPRLFIRPDDVDRLRELADGPMAEQYAELCRQCDRLLKSPPSTEEPRKYGDDITPRGEQWRELWWGNRQRTIAALRSATTLAFTYRLSGNEAYGDLAKRILMDCAQWDPQGATGYRYNDEAGMPYAYYFSRAYTFIHSRLSDAERRKCQEVMQIRGQEMYEHLCPRHLWSPYASHSNRAWHFLGEVGIAFHGEIDDADQWTWFAANVFFSNYPVWSDDDGGWHEGVTYWNSYISRFTWWADIMKSALRIDAYQKPYFSQIGYYPIYLLPPGKVGGGFGDLNANASSSKVVDLMHVLASQSGNPHWGWYVQQHPDHEPETDYVQFIRGAMGNLQASPPIDLPESRCFAGTGQAMLNTNLIDAKNNVQVTFKSSPFGTQSHGYEANNSFLLWAYGKRLLIRSGKRDMYASDHHKNWMWSTRSVNNITVNGTGQLKRSAQAQAKIVDFVQSPNVDVVVGEAGDCYRAHANDSQSALERFTRAVIFVKPETVVVYDRLVPTEASTLTYWLHAVDKFDIENQHQILVHQDDVHCQVNFLVPEGLKFNQTNQYDPNPRPRIQLREWHLSADVPAEQSTAGRPSEFLTVYRVAQGSDPEFASFDYRVMDDRYELVSRTPQQTVTVQIPQAVETNRSTADAGAEQIQIKVDDPAGKKPPQTFTADLL</sequence>
<name>A0A5C5Y577_9PLAN</name>
<dbReference type="Gene3D" id="1.50.10.100">
    <property type="entry name" value="Chondroitin AC/alginate lyase"/>
    <property type="match status" value="1"/>
</dbReference>
<accession>A0A5C5Y577</accession>
<evidence type="ECO:0000256" key="1">
    <source>
        <dbReference type="ARBA" id="ARBA00004141"/>
    </source>
</evidence>
<proteinExistence type="predicted"/>
<keyword evidence="8" id="KW-0413">Isomerase</keyword>
<dbReference type="PANTHER" id="PTHR15532:SF5">
    <property type="entry name" value="SULFOTRANSFERASE DOMAIN-CONTAINING PROTEIN"/>
    <property type="match status" value="1"/>
</dbReference>
<dbReference type="AlphaFoldDB" id="A0A5C5Y577"/>
<keyword evidence="6" id="KW-0472">Membrane</keyword>
<dbReference type="Gene3D" id="2.60.40.10">
    <property type="entry name" value="Immunoglobulins"/>
    <property type="match status" value="1"/>
</dbReference>
<dbReference type="GO" id="GO:0016829">
    <property type="term" value="F:lyase activity"/>
    <property type="evidence" value="ECO:0007669"/>
    <property type="project" value="InterPro"/>
</dbReference>
<evidence type="ECO:0000256" key="6">
    <source>
        <dbReference type="ARBA" id="ARBA00023136"/>
    </source>
</evidence>
<keyword evidence="5" id="KW-1133">Transmembrane helix</keyword>
<feature type="domain" description="Heparinase II/III-like C-terminal" evidence="9">
    <location>
        <begin position="553"/>
        <end position="721"/>
    </location>
</feature>
<dbReference type="GO" id="GO:0047757">
    <property type="term" value="F:chondroitin-glucuronate 5-epimerase activity"/>
    <property type="evidence" value="ECO:0007669"/>
    <property type="project" value="TreeGrafter"/>
</dbReference>
<dbReference type="SUPFAM" id="SSF48230">
    <property type="entry name" value="Chondroitin AC/alginate lyase"/>
    <property type="match status" value="1"/>
</dbReference>
<feature type="domain" description="Heparinase II N-terminal" evidence="10">
    <location>
        <begin position="117"/>
        <end position="522"/>
    </location>
</feature>
<dbReference type="Gene3D" id="2.70.98.70">
    <property type="match status" value="1"/>
</dbReference>
<comment type="subcellular location">
    <subcellularLocation>
        <location evidence="2">Cell envelope</location>
    </subcellularLocation>
    <subcellularLocation>
        <location evidence="1">Membrane</location>
        <topology evidence="1">Multi-pass membrane protein</topology>
    </subcellularLocation>
</comment>
<dbReference type="Proteomes" id="UP000317238">
    <property type="component" value="Unassembled WGS sequence"/>
</dbReference>
<evidence type="ECO:0000256" key="2">
    <source>
        <dbReference type="ARBA" id="ARBA00004196"/>
    </source>
</evidence>
<dbReference type="GO" id="GO:0016020">
    <property type="term" value="C:membrane"/>
    <property type="evidence" value="ECO:0007669"/>
    <property type="project" value="UniProtKB-SubCell"/>
</dbReference>
<keyword evidence="7" id="KW-0325">Glycoprotein</keyword>
<dbReference type="InterPro" id="IPR032518">
    <property type="entry name" value="HepII_N"/>
</dbReference>
<evidence type="ECO:0000256" key="7">
    <source>
        <dbReference type="ARBA" id="ARBA00023180"/>
    </source>
</evidence>
<evidence type="ECO:0000256" key="5">
    <source>
        <dbReference type="ARBA" id="ARBA00022989"/>
    </source>
</evidence>
<dbReference type="Pfam" id="PF16332">
    <property type="entry name" value="DUF4962"/>
    <property type="match status" value="1"/>
</dbReference>
<dbReference type="GO" id="GO:0030313">
    <property type="term" value="C:cell envelope"/>
    <property type="evidence" value="ECO:0007669"/>
    <property type="project" value="UniProtKB-SubCell"/>
</dbReference>
<comment type="caution">
    <text evidence="11">The sequence shown here is derived from an EMBL/GenBank/DDBJ whole genome shotgun (WGS) entry which is preliminary data.</text>
</comment>
<keyword evidence="12" id="KW-1185">Reference proteome</keyword>
<keyword evidence="3" id="KW-0812">Transmembrane</keyword>
<dbReference type="InterPro" id="IPR008929">
    <property type="entry name" value="Chondroitin_lyas"/>
</dbReference>
<dbReference type="InterPro" id="IPR013783">
    <property type="entry name" value="Ig-like_fold"/>
</dbReference>
<dbReference type="InterPro" id="IPR012480">
    <property type="entry name" value="Hepar_II_III_C"/>
</dbReference>
<dbReference type="Pfam" id="PF07940">
    <property type="entry name" value="Hepar_II_III_C"/>
    <property type="match status" value="1"/>
</dbReference>
<evidence type="ECO:0000259" key="9">
    <source>
        <dbReference type="Pfam" id="PF07940"/>
    </source>
</evidence>
<evidence type="ECO:0000313" key="11">
    <source>
        <dbReference type="EMBL" id="TWT70857.1"/>
    </source>
</evidence>
<evidence type="ECO:0000256" key="8">
    <source>
        <dbReference type="ARBA" id="ARBA00023235"/>
    </source>
</evidence>
<keyword evidence="4" id="KW-0732">Signal</keyword>
<dbReference type="PANTHER" id="PTHR15532">
    <property type="match status" value="1"/>
</dbReference>
<evidence type="ECO:0000313" key="12">
    <source>
        <dbReference type="Proteomes" id="UP000317238"/>
    </source>
</evidence>